<evidence type="ECO:0008006" key="5">
    <source>
        <dbReference type="Google" id="ProtNLM"/>
    </source>
</evidence>
<feature type="region of interest" description="Disordered" evidence="1">
    <location>
        <begin position="266"/>
        <end position="322"/>
    </location>
</feature>
<sequence length="447" mass="47780">MSVSHWVPYPWRWMTTPFGWLYRTLTPLAKAWLQQLTHAPLLLKSLNPGMKTCRAGKTTKLKPTTETTCWQPVPHPQAEAATDPQNPWRKTTYPGSSAALAVFKEPAFIAAIVLTVVILIGGVILTKLGSAPFRLKRKRGSGGRSTMDPPSMARSRTAPPAGVGAEGTSQVAVIPSGGDISCETPTSHQLPHRNSPRPEASGELGLTTRSTGGEHGDSFGGLPRTVQPEPEDSFRDIGLKGQGVYPEIEDNGGTPVAGVMSEDIQAAKPDPPESWRHRKPASDESHGTQDSDPANLFSSTSSLSTSVTSVSNDGAVEDGDDSLDEVDQDLATNFEVKRGQAHSIELAMGVLLSLAASASTKDIVEVARKEEQLPQAVPVPAVIVTEPSTLSFTTIGSSASNVSVELGQFPLPPLHLEPAVFWAKLEDEINTSLALKQRRSGTWEQPL</sequence>
<evidence type="ECO:0000256" key="2">
    <source>
        <dbReference type="SAM" id="Phobius"/>
    </source>
</evidence>
<feature type="compositionally biased region" description="Basic and acidic residues" evidence="1">
    <location>
        <begin position="270"/>
        <end position="289"/>
    </location>
</feature>
<feature type="compositionally biased region" description="Low complexity" evidence="1">
    <location>
        <begin position="298"/>
        <end position="311"/>
    </location>
</feature>
<keyword evidence="2" id="KW-0812">Transmembrane</keyword>
<keyword evidence="4" id="KW-1185">Reference proteome</keyword>
<reference evidence="3 4" key="1">
    <citation type="submission" date="2020-07" db="EMBL/GenBank/DDBJ databases">
        <title>Comparative genomics of pyrophilous fungi reveals a link between fire events and developmental genes.</title>
        <authorList>
            <consortium name="DOE Joint Genome Institute"/>
            <person name="Steindorff A.S."/>
            <person name="Carver A."/>
            <person name="Calhoun S."/>
            <person name="Stillman K."/>
            <person name="Liu H."/>
            <person name="Lipzen A."/>
            <person name="Pangilinan J."/>
            <person name="Labutti K."/>
            <person name="Bruns T.D."/>
            <person name="Grigoriev I.V."/>
        </authorList>
    </citation>
    <scope>NUCLEOTIDE SEQUENCE [LARGE SCALE GENOMIC DNA]</scope>
    <source>
        <strain evidence="3 4">CBS 144469</strain>
    </source>
</reference>
<comment type="caution">
    <text evidence="3">The sequence shown here is derived from an EMBL/GenBank/DDBJ whole genome shotgun (WGS) entry which is preliminary data.</text>
</comment>
<keyword evidence="2" id="KW-0472">Membrane</keyword>
<keyword evidence="2" id="KW-1133">Transmembrane helix</keyword>
<feature type="region of interest" description="Disordered" evidence="1">
    <location>
        <begin position="135"/>
        <end position="238"/>
    </location>
</feature>
<dbReference type="Proteomes" id="UP000521943">
    <property type="component" value="Unassembled WGS sequence"/>
</dbReference>
<organism evidence="3 4">
    <name type="scientific">Ephemerocybe angulata</name>
    <dbReference type="NCBI Taxonomy" id="980116"/>
    <lineage>
        <taxon>Eukaryota</taxon>
        <taxon>Fungi</taxon>
        <taxon>Dikarya</taxon>
        <taxon>Basidiomycota</taxon>
        <taxon>Agaricomycotina</taxon>
        <taxon>Agaricomycetes</taxon>
        <taxon>Agaricomycetidae</taxon>
        <taxon>Agaricales</taxon>
        <taxon>Agaricineae</taxon>
        <taxon>Psathyrellaceae</taxon>
        <taxon>Ephemerocybe</taxon>
    </lineage>
</organism>
<dbReference type="AlphaFoldDB" id="A0A8H6I702"/>
<name>A0A8H6I702_9AGAR</name>
<accession>A0A8H6I702</accession>
<evidence type="ECO:0000256" key="1">
    <source>
        <dbReference type="SAM" id="MobiDB-lite"/>
    </source>
</evidence>
<gene>
    <name evidence="3" type="ORF">DFP72DRAFT_1096045</name>
</gene>
<evidence type="ECO:0000313" key="3">
    <source>
        <dbReference type="EMBL" id="KAF6759986.1"/>
    </source>
</evidence>
<dbReference type="OrthoDB" id="2979121at2759"/>
<feature type="transmembrane region" description="Helical" evidence="2">
    <location>
        <begin position="107"/>
        <end position="129"/>
    </location>
</feature>
<dbReference type="EMBL" id="JACGCI010000013">
    <property type="protein sequence ID" value="KAF6759986.1"/>
    <property type="molecule type" value="Genomic_DNA"/>
</dbReference>
<evidence type="ECO:0000313" key="4">
    <source>
        <dbReference type="Proteomes" id="UP000521943"/>
    </source>
</evidence>
<proteinExistence type="predicted"/>
<protein>
    <recommendedName>
        <fullName evidence="5">Transmembrane protein</fullName>
    </recommendedName>
</protein>